<dbReference type="InterPro" id="IPR012337">
    <property type="entry name" value="RNaseH-like_sf"/>
</dbReference>
<evidence type="ECO:0000259" key="1">
    <source>
        <dbReference type="Pfam" id="PF13482"/>
    </source>
</evidence>
<comment type="caution">
    <text evidence="2">The sequence shown here is derived from an EMBL/GenBank/DDBJ whole genome shotgun (WGS) entry which is preliminary data.</text>
</comment>
<dbReference type="SUPFAM" id="SSF53098">
    <property type="entry name" value="Ribonuclease H-like"/>
    <property type="match status" value="1"/>
</dbReference>
<keyword evidence="2" id="KW-0347">Helicase</keyword>
<dbReference type="InterPro" id="IPR038720">
    <property type="entry name" value="YprB_RNase_H-like_dom"/>
</dbReference>
<dbReference type="GO" id="GO:0004386">
    <property type="term" value="F:helicase activity"/>
    <property type="evidence" value="ECO:0007669"/>
    <property type="project" value="UniProtKB-KW"/>
</dbReference>
<dbReference type="GO" id="GO:0003676">
    <property type="term" value="F:nucleic acid binding"/>
    <property type="evidence" value="ECO:0007669"/>
    <property type="project" value="InterPro"/>
</dbReference>
<gene>
    <name evidence="2" type="ORF">UX78_C0015G0022</name>
</gene>
<keyword evidence="2" id="KW-0378">Hydrolase</keyword>
<dbReference type="Proteomes" id="UP000034607">
    <property type="component" value="Unassembled WGS sequence"/>
</dbReference>
<keyword evidence="2" id="KW-0547">Nucleotide-binding</keyword>
<keyword evidence="2" id="KW-0067">ATP-binding</keyword>
<dbReference type="Pfam" id="PF13482">
    <property type="entry name" value="RNase_H_2"/>
    <property type="match status" value="1"/>
</dbReference>
<organism evidence="2 3">
    <name type="scientific">Candidatus Amesbacteria bacterium GW2011_GWA2_47_11</name>
    <dbReference type="NCBI Taxonomy" id="1618357"/>
    <lineage>
        <taxon>Bacteria</taxon>
        <taxon>Candidatus Amesiibacteriota</taxon>
    </lineage>
</organism>
<reference evidence="2 3" key="1">
    <citation type="journal article" date="2015" name="Nature">
        <title>rRNA introns, odd ribosomes, and small enigmatic genomes across a large radiation of phyla.</title>
        <authorList>
            <person name="Brown C.T."/>
            <person name="Hug L.A."/>
            <person name="Thomas B.C."/>
            <person name="Sharon I."/>
            <person name="Castelle C.J."/>
            <person name="Singh A."/>
            <person name="Wilkins M.J."/>
            <person name="Williams K.H."/>
            <person name="Banfield J.F."/>
        </authorList>
    </citation>
    <scope>NUCLEOTIDE SEQUENCE [LARGE SCALE GENOMIC DNA]</scope>
</reference>
<dbReference type="Gene3D" id="3.30.420.10">
    <property type="entry name" value="Ribonuclease H-like superfamily/Ribonuclease H"/>
    <property type="match status" value="1"/>
</dbReference>
<feature type="domain" description="YprB ribonuclease H-like" evidence="1">
    <location>
        <begin position="5"/>
        <end position="164"/>
    </location>
</feature>
<evidence type="ECO:0000313" key="3">
    <source>
        <dbReference type="Proteomes" id="UP000034607"/>
    </source>
</evidence>
<proteinExistence type="predicted"/>
<accession>A0A0G1UDT8</accession>
<evidence type="ECO:0000313" key="2">
    <source>
        <dbReference type="EMBL" id="KKU55875.1"/>
    </source>
</evidence>
<dbReference type="AlphaFoldDB" id="A0A0G1UDT8"/>
<name>A0A0G1UDT8_9BACT</name>
<sequence>MYEVIFDLETQKFFDDTGTSDPADLGVSIVSLYRRQLDPDLAEISGKLYSFWEHELESMWQLFSDADRIIGFNSLKFDIPVLKPYAPGFFPKLPHFDIYDRVKGVYGRAASLNAFARDTLQASKSDSPVNAIKYWQSGDANSLALLKKYCEADVLLTRDLYDYALKNKHLKFTDHWNTPRVVEVDFSYSATVPLPQKQPTLF</sequence>
<protein>
    <submittedName>
        <fullName evidence="2">DEAD/DEAH box helicase domain protein</fullName>
    </submittedName>
</protein>
<dbReference type="InterPro" id="IPR036397">
    <property type="entry name" value="RNaseH_sf"/>
</dbReference>
<dbReference type="EMBL" id="LCNM01000015">
    <property type="protein sequence ID" value="KKU55875.1"/>
    <property type="molecule type" value="Genomic_DNA"/>
</dbReference>